<accession>A0AA37KM38</accession>
<dbReference type="RefSeq" id="WP_244058094.1">
    <property type="nucleotide sequence ID" value="NZ_BQOA01000001.1"/>
</dbReference>
<name>A0AA37KM38_9BACT</name>
<reference evidence="1" key="1">
    <citation type="submission" date="2022-01" db="EMBL/GenBank/DDBJ databases">
        <title>Novel bile acid biosynthetic pathways are enriched in the microbiome of centenarians.</title>
        <authorList>
            <person name="Sato Y."/>
            <person name="Atarashi K."/>
            <person name="Plichta R.D."/>
            <person name="Arai Y."/>
            <person name="Sasajima S."/>
            <person name="Kearney M.S."/>
            <person name="Suda W."/>
            <person name="Takeshita K."/>
            <person name="Sasaki T."/>
            <person name="Okamoto S."/>
            <person name="Skelly N.A."/>
            <person name="Okamura Y."/>
            <person name="Vlamakis H."/>
            <person name="Li Y."/>
            <person name="Tanoue T."/>
            <person name="Takei H."/>
            <person name="Nittono H."/>
            <person name="Narushima S."/>
            <person name="Irie J."/>
            <person name="Itoh H."/>
            <person name="Moriya K."/>
            <person name="Sugiura Y."/>
            <person name="Suematsu M."/>
            <person name="Moritoki N."/>
            <person name="Shibata S."/>
            <person name="Littman R.D."/>
            <person name="Fischbach A.M."/>
            <person name="Uwamino Y."/>
            <person name="Inoue T."/>
            <person name="Honda A."/>
            <person name="Hattori M."/>
            <person name="Murai T."/>
            <person name="Xavier J.R."/>
            <person name="Hirose N."/>
            <person name="Honda K."/>
        </authorList>
    </citation>
    <scope>NUCLEOTIDE SEQUENCE</scope>
    <source>
        <strain evidence="1">CE91-St7</strain>
    </source>
</reference>
<gene>
    <name evidence="1" type="ORF">CE91St7_41590</name>
</gene>
<proteinExistence type="predicted"/>
<evidence type="ECO:0000313" key="2">
    <source>
        <dbReference type="Proteomes" id="UP001055104"/>
    </source>
</evidence>
<dbReference type="AlphaFoldDB" id="A0AA37KM38"/>
<dbReference type="EMBL" id="BQOB01000001">
    <property type="protein sequence ID" value="GKH83275.1"/>
    <property type="molecule type" value="Genomic_DNA"/>
</dbReference>
<organism evidence="1 2">
    <name type="scientific">Phocaeicola dorei</name>
    <dbReference type="NCBI Taxonomy" id="357276"/>
    <lineage>
        <taxon>Bacteria</taxon>
        <taxon>Pseudomonadati</taxon>
        <taxon>Bacteroidota</taxon>
        <taxon>Bacteroidia</taxon>
        <taxon>Bacteroidales</taxon>
        <taxon>Bacteroidaceae</taxon>
        <taxon>Phocaeicola</taxon>
    </lineage>
</organism>
<protein>
    <submittedName>
        <fullName evidence="1">Uncharacterized protein</fullName>
    </submittedName>
</protein>
<evidence type="ECO:0000313" key="1">
    <source>
        <dbReference type="EMBL" id="GKH83275.1"/>
    </source>
</evidence>
<dbReference type="Proteomes" id="UP001055104">
    <property type="component" value="Unassembled WGS sequence"/>
</dbReference>
<sequence>MSKTDYLTLLTEAHDFTVRHLHGGNTSYVTGLHLEKYDDASIREAYSFVQEIFSELSPSDVVNKCLPICLAINDLLNRNHFQSILTTGYTLLGNREKEYYTDRDELVRVFTNLTGAMTADFHVWLTVGNYIIDPTYMVSAYVHLCHSYPKIGRTVVCRFEELPLKLGDCTVNYIPQITGTRLYNRLLPPHLRRDY</sequence>
<comment type="caution">
    <text evidence="1">The sequence shown here is derived from an EMBL/GenBank/DDBJ whole genome shotgun (WGS) entry which is preliminary data.</text>
</comment>